<evidence type="ECO:0000256" key="6">
    <source>
        <dbReference type="ARBA" id="ARBA00023136"/>
    </source>
</evidence>
<keyword evidence="6 7" id="KW-0472">Membrane</keyword>
<dbReference type="InterPro" id="IPR050809">
    <property type="entry name" value="UgpAE/MalFG_permease"/>
</dbReference>
<dbReference type="AlphaFoldDB" id="A0A0D2HLA1"/>
<dbReference type="PROSITE" id="PS50928">
    <property type="entry name" value="ABC_TM1"/>
    <property type="match status" value="1"/>
</dbReference>
<keyword evidence="4 7" id="KW-0812">Transmembrane</keyword>
<dbReference type="Pfam" id="PF00528">
    <property type="entry name" value="BPD_transp_1"/>
    <property type="match status" value="1"/>
</dbReference>
<dbReference type="SUPFAM" id="SSF161098">
    <property type="entry name" value="MetI-like"/>
    <property type="match status" value="1"/>
</dbReference>
<dbReference type="InParanoid" id="A0A0D2HLA1"/>
<dbReference type="STRING" id="1429043.X474_24385"/>
<dbReference type="GO" id="GO:0055085">
    <property type="term" value="P:transmembrane transport"/>
    <property type="evidence" value="ECO:0007669"/>
    <property type="project" value="InterPro"/>
</dbReference>
<dbReference type="Gene3D" id="1.10.3720.10">
    <property type="entry name" value="MetI-like"/>
    <property type="match status" value="1"/>
</dbReference>
<proteinExistence type="inferred from homology"/>
<keyword evidence="3" id="KW-1003">Cell membrane</keyword>
<name>A0A0D2HLA1_9BACT</name>
<evidence type="ECO:0000256" key="4">
    <source>
        <dbReference type="ARBA" id="ARBA00022692"/>
    </source>
</evidence>
<evidence type="ECO:0000313" key="9">
    <source>
        <dbReference type="EMBL" id="KIX11408.1"/>
    </source>
</evidence>
<evidence type="ECO:0000256" key="3">
    <source>
        <dbReference type="ARBA" id="ARBA00022475"/>
    </source>
</evidence>
<keyword evidence="10" id="KW-1185">Reference proteome</keyword>
<comment type="subcellular location">
    <subcellularLocation>
        <location evidence="1 7">Cell membrane</location>
        <topology evidence="1 7">Multi-pass membrane protein</topology>
    </subcellularLocation>
</comment>
<comment type="caution">
    <text evidence="9">The sequence shown here is derived from an EMBL/GenBank/DDBJ whole genome shotgun (WGS) entry which is preliminary data.</text>
</comment>
<dbReference type="InterPro" id="IPR000515">
    <property type="entry name" value="MetI-like"/>
</dbReference>
<dbReference type="PATRIC" id="fig|1429043.3.peg.5160"/>
<keyword evidence="2 7" id="KW-0813">Transport</keyword>
<feature type="transmembrane region" description="Helical" evidence="7">
    <location>
        <begin position="215"/>
        <end position="232"/>
    </location>
</feature>
<feature type="transmembrane region" description="Helical" evidence="7">
    <location>
        <begin position="156"/>
        <end position="182"/>
    </location>
</feature>
<dbReference type="GO" id="GO:0005886">
    <property type="term" value="C:plasma membrane"/>
    <property type="evidence" value="ECO:0007669"/>
    <property type="project" value="UniProtKB-SubCell"/>
</dbReference>
<protein>
    <submittedName>
        <fullName evidence="9">Transporter</fullName>
    </submittedName>
</protein>
<dbReference type="FunCoup" id="A0A0D2HLA1">
    <property type="interactions" value="261"/>
</dbReference>
<feature type="domain" description="ABC transmembrane type-1" evidence="8">
    <location>
        <begin position="60"/>
        <end position="287"/>
    </location>
</feature>
<evidence type="ECO:0000256" key="5">
    <source>
        <dbReference type="ARBA" id="ARBA00022989"/>
    </source>
</evidence>
<organism evidence="9 10">
    <name type="scientific">Dethiosulfatarculus sandiegensis</name>
    <dbReference type="NCBI Taxonomy" id="1429043"/>
    <lineage>
        <taxon>Bacteria</taxon>
        <taxon>Pseudomonadati</taxon>
        <taxon>Thermodesulfobacteriota</taxon>
        <taxon>Desulfarculia</taxon>
        <taxon>Desulfarculales</taxon>
        <taxon>Desulfarculaceae</taxon>
        <taxon>Dethiosulfatarculus</taxon>
    </lineage>
</organism>
<dbReference type="InterPro" id="IPR035906">
    <property type="entry name" value="MetI-like_sf"/>
</dbReference>
<feature type="transmembrane region" description="Helical" evidence="7">
    <location>
        <begin position="58"/>
        <end position="85"/>
    </location>
</feature>
<dbReference type="EMBL" id="AZAC01000056">
    <property type="protein sequence ID" value="KIX11408.1"/>
    <property type="molecule type" value="Genomic_DNA"/>
</dbReference>
<evidence type="ECO:0000313" key="10">
    <source>
        <dbReference type="Proteomes" id="UP000032233"/>
    </source>
</evidence>
<dbReference type="Proteomes" id="UP000032233">
    <property type="component" value="Unassembled WGS sequence"/>
</dbReference>
<evidence type="ECO:0000256" key="7">
    <source>
        <dbReference type="RuleBase" id="RU363032"/>
    </source>
</evidence>
<feature type="transmembrane region" description="Helical" evidence="7">
    <location>
        <begin position="97"/>
        <end position="117"/>
    </location>
</feature>
<gene>
    <name evidence="9" type="ORF">X474_24385</name>
</gene>
<keyword evidence="5 7" id="KW-1133">Transmembrane helix</keyword>
<evidence type="ECO:0000259" key="8">
    <source>
        <dbReference type="PROSITE" id="PS50928"/>
    </source>
</evidence>
<sequence length="297" mass="33520">MAPTALVVLCIIIFPLVWNIWLSLKPVELAQLRGESLFAWNLGWDNYLKILSDPELPAILAATLSYASLGSGLSIILGLIAALCLQGPFRGRGVLRGFFISPYIAPVVAVAFTWGFILDPQLGILNWFGMEHGLWEKPLAFFSARWLELDLWGVEFSIPLALFSVILFEAWRYFPFAFLFILARLQAIPPELNYAAQVDGAGVWQVFKHITLPQLYPVLASLFLFRFIWTINKFDDIFLLTRGQSGTMVLAIKVYDYAFGQFNLGLSSALAICMFLFLTILLAAYFRWIIRKAHALV</sequence>
<comment type="similarity">
    <text evidence="7">Belongs to the binding-protein-dependent transport system permease family.</text>
</comment>
<evidence type="ECO:0000256" key="1">
    <source>
        <dbReference type="ARBA" id="ARBA00004651"/>
    </source>
</evidence>
<feature type="transmembrane region" description="Helical" evidence="7">
    <location>
        <begin position="264"/>
        <end position="286"/>
    </location>
</feature>
<accession>A0A0D2HLA1</accession>
<dbReference type="PANTHER" id="PTHR43227:SF8">
    <property type="entry name" value="DIACETYLCHITOBIOSE UPTAKE SYSTEM PERMEASE PROTEIN DASB"/>
    <property type="match status" value="1"/>
</dbReference>
<evidence type="ECO:0000256" key="2">
    <source>
        <dbReference type="ARBA" id="ARBA00022448"/>
    </source>
</evidence>
<dbReference type="PANTHER" id="PTHR43227">
    <property type="entry name" value="BLL4140 PROTEIN"/>
    <property type="match status" value="1"/>
</dbReference>
<reference evidence="9 10" key="1">
    <citation type="submission" date="2013-11" db="EMBL/GenBank/DDBJ databases">
        <title>Metagenomic analysis of a methanogenic consortium involved in long chain n-alkane degradation.</title>
        <authorList>
            <person name="Davidova I.A."/>
            <person name="Callaghan A.V."/>
            <person name="Wawrik B."/>
            <person name="Pruitt S."/>
            <person name="Marks C."/>
            <person name="Duncan K.E."/>
            <person name="Suflita J.M."/>
        </authorList>
    </citation>
    <scope>NUCLEOTIDE SEQUENCE [LARGE SCALE GENOMIC DNA]</scope>
    <source>
        <strain evidence="9 10">SPR</strain>
    </source>
</reference>
<dbReference type="CDD" id="cd06261">
    <property type="entry name" value="TM_PBP2"/>
    <property type="match status" value="1"/>
</dbReference>